<protein>
    <submittedName>
        <fullName evidence="1">Uncharacterized protein</fullName>
    </submittedName>
</protein>
<organism evidence="1 2">
    <name type="scientific">Candidatus Neomicrothrix parvicella RN1</name>
    <dbReference type="NCBI Taxonomy" id="1229780"/>
    <lineage>
        <taxon>Bacteria</taxon>
        <taxon>Bacillati</taxon>
        <taxon>Actinomycetota</taxon>
        <taxon>Acidimicrobiia</taxon>
        <taxon>Acidimicrobiales</taxon>
        <taxon>Microthrixaceae</taxon>
        <taxon>Candidatus Neomicrothrix</taxon>
    </lineage>
</organism>
<evidence type="ECO:0000313" key="1">
    <source>
        <dbReference type="EMBL" id="CCM65288.1"/>
    </source>
</evidence>
<dbReference type="Proteomes" id="UP000018291">
    <property type="component" value="Unassembled WGS sequence"/>
</dbReference>
<dbReference type="HOGENOM" id="CLU_1303555_0_0_11"/>
<dbReference type="OrthoDB" id="3637315at2"/>
<sequence length="216" mass="24519">MRAAERRSRFCQADAVRLLLILSEVGHAATESDPENATKVIDSQIAFLARDFWVRYPDYLADELIDMAIANGEVEHLEQAERLLDDPTIDFDWLPMVRWKNGAYWWMTDAIAILVSNRLIEYLPKFSANGVAQHRYCLTQTGEAFINSELAGVGEFDAIRTRAELAALIDPSAPGTQLKVKQYAVEEYANTTQGSTIPSRLEDVRLRAKKVREEWI</sequence>
<evidence type="ECO:0000313" key="2">
    <source>
        <dbReference type="Proteomes" id="UP000018291"/>
    </source>
</evidence>
<dbReference type="AlphaFoldDB" id="R4Z3M6"/>
<gene>
    <name evidence="1" type="ORF">BN381_660006</name>
</gene>
<comment type="caution">
    <text evidence="1">The sequence shown here is derived from an EMBL/GenBank/DDBJ whole genome shotgun (WGS) entry which is preliminary data.</text>
</comment>
<dbReference type="eggNOG" id="ENOG5031VYZ">
    <property type="taxonomic scope" value="Bacteria"/>
</dbReference>
<dbReference type="STRING" id="1229780.BN381_660006"/>
<proteinExistence type="predicted"/>
<accession>R4Z3M6</accession>
<reference evidence="1 2" key="1">
    <citation type="journal article" date="2013" name="ISME J.">
        <title>Metabolic model for the filamentous 'Candidatus Microthrix parvicella' based on genomic and metagenomic analyses.</title>
        <authorList>
            <person name="Jon McIlroy S."/>
            <person name="Kristiansen R."/>
            <person name="Albertsen M."/>
            <person name="Michael Karst S."/>
            <person name="Rossetti S."/>
            <person name="Lund Nielsen J."/>
            <person name="Tandoi V."/>
            <person name="James Seviour R."/>
            <person name="Nielsen P.H."/>
        </authorList>
    </citation>
    <scope>NUCLEOTIDE SEQUENCE [LARGE SCALE GENOMIC DNA]</scope>
    <source>
        <strain evidence="1 2">RN1</strain>
    </source>
</reference>
<dbReference type="EMBL" id="CANL01000063">
    <property type="protein sequence ID" value="CCM65288.1"/>
    <property type="molecule type" value="Genomic_DNA"/>
</dbReference>
<keyword evidence="2" id="KW-1185">Reference proteome</keyword>
<dbReference type="RefSeq" id="WP_012229885.1">
    <property type="nucleotide sequence ID" value="NZ_HG422565.1"/>
</dbReference>
<name>R4Z3M6_9ACTN</name>